<dbReference type="EMBL" id="VUJU01006820">
    <property type="protein sequence ID" value="KAF0747507.1"/>
    <property type="molecule type" value="Genomic_DNA"/>
</dbReference>
<dbReference type="GO" id="GO:0008270">
    <property type="term" value="F:zinc ion binding"/>
    <property type="evidence" value="ECO:0007669"/>
    <property type="project" value="UniProtKB-KW"/>
</dbReference>
<evidence type="ECO:0000313" key="9">
    <source>
        <dbReference type="Proteomes" id="UP000478052"/>
    </source>
</evidence>
<evidence type="ECO:0000256" key="5">
    <source>
        <dbReference type="ARBA" id="ARBA00023125"/>
    </source>
</evidence>
<evidence type="ECO:0000313" key="8">
    <source>
        <dbReference type="EMBL" id="KAF0747507.1"/>
    </source>
</evidence>
<dbReference type="PANTHER" id="PTHR23080:SF141">
    <property type="entry name" value="TRANSPOSASE HELIX-TURN-HELIX DOMAIN-CONTAINING PROTEIN"/>
    <property type="match status" value="1"/>
</dbReference>
<comment type="cofactor">
    <cofactor evidence="1">
        <name>a divalent metal cation</name>
        <dbReference type="ChEBI" id="CHEBI:60240"/>
    </cofactor>
</comment>
<comment type="caution">
    <text evidence="8">The sequence shown here is derived from an EMBL/GenBank/DDBJ whole genome shotgun (WGS) entry which is preliminary data.</text>
</comment>
<dbReference type="InterPro" id="IPR006612">
    <property type="entry name" value="THAP_Znf"/>
</dbReference>
<dbReference type="AlphaFoldDB" id="A0A6G0Y231"/>
<proteinExistence type="predicted"/>
<feature type="non-terminal residue" evidence="8">
    <location>
        <position position="1"/>
    </location>
</feature>
<name>A0A6G0Y231_APHCR</name>
<dbReference type="Pfam" id="PF05485">
    <property type="entry name" value="THAP"/>
    <property type="match status" value="1"/>
</dbReference>
<dbReference type="InterPro" id="IPR027805">
    <property type="entry name" value="Transposase_HTH_dom"/>
</dbReference>
<gene>
    <name evidence="8" type="ORF">FWK35_00024814</name>
</gene>
<keyword evidence="5 6" id="KW-0238">DNA-binding</keyword>
<dbReference type="PANTHER" id="PTHR23080">
    <property type="entry name" value="THAP DOMAIN PROTEIN"/>
    <property type="match status" value="1"/>
</dbReference>
<protein>
    <submittedName>
        <fullName evidence="8">THAP-type domain-containing protein</fullName>
    </submittedName>
</protein>
<organism evidence="8 9">
    <name type="scientific">Aphis craccivora</name>
    <name type="common">Cowpea aphid</name>
    <dbReference type="NCBI Taxonomy" id="307492"/>
    <lineage>
        <taxon>Eukaryota</taxon>
        <taxon>Metazoa</taxon>
        <taxon>Ecdysozoa</taxon>
        <taxon>Arthropoda</taxon>
        <taxon>Hexapoda</taxon>
        <taxon>Insecta</taxon>
        <taxon>Pterygota</taxon>
        <taxon>Neoptera</taxon>
        <taxon>Paraneoptera</taxon>
        <taxon>Hemiptera</taxon>
        <taxon>Sternorrhyncha</taxon>
        <taxon>Aphidomorpha</taxon>
        <taxon>Aphidoidea</taxon>
        <taxon>Aphididae</taxon>
        <taxon>Aphidini</taxon>
        <taxon>Aphis</taxon>
        <taxon>Aphis</taxon>
    </lineage>
</organism>
<evidence type="ECO:0000256" key="6">
    <source>
        <dbReference type="PROSITE-ProRule" id="PRU00309"/>
    </source>
</evidence>
<dbReference type="InterPro" id="IPR038441">
    <property type="entry name" value="THAP_Znf_sf"/>
</dbReference>
<dbReference type="Pfam" id="PF13613">
    <property type="entry name" value="HTH_Tnp_4"/>
    <property type="match status" value="1"/>
</dbReference>
<accession>A0A6G0Y231</accession>
<dbReference type="PROSITE" id="PS50950">
    <property type="entry name" value="ZF_THAP"/>
    <property type="match status" value="1"/>
</dbReference>
<dbReference type="SMART" id="SM00980">
    <property type="entry name" value="THAP"/>
    <property type="match status" value="1"/>
</dbReference>
<dbReference type="InterPro" id="IPR027806">
    <property type="entry name" value="HARBI1_dom"/>
</dbReference>
<evidence type="ECO:0000256" key="2">
    <source>
        <dbReference type="ARBA" id="ARBA00022723"/>
    </source>
</evidence>
<keyword evidence="9" id="KW-1185">Reference proteome</keyword>
<dbReference type="Pfam" id="PF13359">
    <property type="entry name" value="DDE_Tnp_4"/>
    <property type="match status" value="1"/>
</dbReference>
<dbReference type="OrthoDB" id="6504129at2759"/>
<dbReference type="SMART" id="SM00692">
    <property type="entry name" value="DM3"/>
    <property type="match status" value="1"/>
</dbReference>
<evidence type="ECO:0000259" key="7">
    <source>
        <dbReference type="PROSITE" id="PS50950"/>
    </source>
</evidence>
<evidence type="ECO:0000256" key="4">
    <source>
        <dbReference type="ARBA" id="ARBA00022833"/>
    </source>
</evidence>
<keyword evidence="4" id="KW-0862">Zinc</keyword>
<sequence>STSTITFHSFPKQKDLKLKWKTALKIGKEVPKYAFVCSTHFDDSDFIPSSKTSSPAKIRRLKIGVVPSKNLPVRSLDKVFLTPTKEKIIKRAERLKQRRQNKEHCQILFQNDCLPDSTPITDVEELSSSSTQTDVLTQEKTTVLSNEIKTADKEVQVNTFHSDSLFRRSIMDLIRNDEDLVALTGIPSMDKLLKLVNIGEFVIKSLNYNINFSLDILHRIVLVLMKLKLNTSYKCLVVLFGVCKSTCTNYFYETIDLLYLILKPLVLWPSKSSISKNIPKCFINFTSTRVVVDGTETPIEVPKCLSCRIRTYSFYKGKHTIKFMVGISPDGLITFVSDVYGGKASDKHIFVESNILEKCDIGDGVMADKGFLIEEECSRADGTMNTDIARARVHIERAIQRLKIFHVLKNNMPWKCLSKIDKIVYIICGIVNISQPIIGITGF</sequence>
<keyword evidence="3 6" id="KW-0863">Zinc-finger</keyword>
<dbReference type="Gene3D" id="6.20.210.20">
    <property type="entry name" value="THAP domain"/>
    <property type="match status" value="1"/>
</dbReference>
<evidence type="ECO:0000256" key="1">
    <source>
        <dbReference type="ARBA" id="ARBA00001968"/>
    </source>
</evidence>
<dbReference type="SUPFAM" id="SSF57716">
    <property type="entry name" value="Glucocorticoid receptor-like (DNA-binding domain)"/>
    <property type="match status" value="1"/>
</dbReference>
<feature type="domain" description="THAP-type" evidence="7">
    <location>
        <begin position="1"/>
        <end position="70"/>
    </location>
</feature>
<evidence type="ECO:0000256" key="3">
    <source>
        <dbReference type="ARBA" id="ARBA00022771"/>
    </source>
</evidence>
<reference evidence="8 9" key="1">
    <citation type="submission" date="2019-08" db="EMBL/GenBank/DDBJ databases">
        <title>Whole genome of Aphis craccivora.</title>
        <authorList>
            <person name="Voronova N.V."/>
            <person name="Shulinski R.S."/>
            <person name="Bandarenka Y.V."/>
            <person name="Zhorov D.G."/>
            <person name="Warner D."/>
        </authorList>
    </citation>
    <scope>NUCLEOTIDE SEQUENCE [LARGE SCALE GENOMIC DNA]</scope>
    <source>
        <strain evidence="8">180601</strain>
        <tissue evidence="8">Whole Body</tissue>
    </source>
</reference>
<keyword evidence="2" id="KW-0479">Metal-binding</keyword>
<dbReference type="Proteomes" id="UP000478052">
    <property type="component" value="Unassembled WGS sequence"/>
</dbReference>
<dbReference type="GO" id="GO:0003677">
    <property type="term" value="F:DNA binding"/>
    <property type="evidence" value="ECO:0007669"/>
    <property type="project" value="UniProtKB-UniRule"/>
</dbReference>